<keyword evidence="8" id="KW-1185">Reference proteome</keyword>
<feature type="transmembrane region" description="Helical" evidence="6">
    <location>
        <begin position="118"/>
        <end position="140"/>
    </location>
</feature>
<dbReference type="InterPro" id="IPR004307">
    <property type="entry name" value="TspO_MBR"/>
</dbReference>
<reference evidence="7" key="1">
    <citation type="journal article" date="2014" name="Int. J. Syst. Evol. Microbiol.">
        <title>Complete genome sequence of Corynebacterium casei LMG S-19264T (=DSM 44701T), isolated from a smear-ripened cheese.</title>
        <authorList>
            <consortium name="US DOE Joint Genome Institute (JGI-PGF)"/>
            <person name="Walter F."/>
            <person name="Albersmeier A."/>
            <person name="Kalinowski J."/>
            <person name="Ruckert C."/>
        </authorList>
    </citation>
    <scope>NUCLEOTIDE SEQUENCE</scope>
    <source>
        <strain evidence="7">CGMCC 1.15320</strain>
    </source>
</reference>
<dbReference type="GO" id="GO:0016020">
    <property type="term" value="C:membrane"/>
    <property type="evidence" value="ECO:0007669"/>
    <property type="project" value="UniProtKB-SubCell"/>
</dbReference>
<dbReference type="PANTHER" id="PTHR10057">
    <property type="entry name" value="PERIPHERAL-TYPE BENZODIAZEPINE RECEPTOR"/>
    <property type="match status" value="1"/>
</dbReference>
<evidence type="ECO:0000313" key="8">
    <source>
        <dbReference type="Proteomes" id="UP000636264"/>
    </source>
</evidence>
<evidence type="ECO:0000256" key="6">
    <source>
        <dbReference type="SAM" id="Phobius"/>
    </source>
</evidence>
<dbReference type="InterPro" id="IPR038330">
    <property type="entry name" value="TspO/MBR-related_sf"/>
</dbReference>
<evidence type="ECO:0000256" key="2">
    <source>
        <dbReference type="ARBA" id="ARBA00007524"/>
    </source>
</evidence>
<dbReference type="AlphaFoldDB" id="A0A916W2W2"/>
<feature type="transmembrane region" description="Helical" evidence="6">
    <location>
        <begin position="66"/>
        <end position="83"/>
    </location>
</feature>
<dbReference type="Gene3D" id="1.20.1260.100">
    <property type="entry name" value="TspO/MBR protein"/>
    <property type="match status" value="1"/>
</dbReference>
<gene>
    <name evidence="7" type="primary">tspO</name>
    <name evidence="7" type="ORF">GCM10011385_16080</name>
</gene>
<reference evidence="7" key="2">
    <citation type="submission" date="2020-09" db="EMBL/GenBank/DDBJ databases">
        <authorList>
            <person name="Sun Q."/>
            <person name="Zhou Y."/>
        </authorList>
    </citation>
    <scope>NUCLEOTIDE SEQUENCE</scope>
    <source>
        <strain evidence="7">CGMCC 1.15320</strain>
    </source>
</reference>
<comment type="similarity">
    <text evidence="2">Belongs to the TspO/BZRP family.</text>
</comment>
<evidence type="ECO:0000313" key="7">
    <source>
        <dbReference type="EMBL" id="GGA63074.1"/>
    </source>
</evidence>
<comment type="caution">
    <text evidence="7">The sequence shown here is derived from an EMBL/GenBank/DDBJ whole genome shotgun (WGS) entry which is preliminary data.</text>
</comment>
<dbReference type="EMBL" id="BMIF01000004">
    <property type="protein sequence ID" value="GGA63074.1"/>
    <property type="molecule type" value="Genomic_DNA"/>
</dbReference>
<protein>
    <submittedName>
        <fullName evidence="7">Tryptophan-rich sensory protein</fullName>
    </submittedName>
</protein>
<dbReference type="Pfam" id="PF03073">
    <property type="entry name" value="TspO_MBR"/>
    <property type="match status" value="1"/>
</dbReference>
<dbReference type="Proteomes" id="UP000636264">
    <property type="component" value="Unassembled WGS sequence"/>
</dbReference>
<dbReference type="FunFam" id="1.20.1260.100:FF:000001">
    <property type="entry name" value="translocator protein 2"/>
    <property type="match status" value="1"/>
</dbReference>
<keyword evidence="5 6" id="KW-0472">Membrane</keyword>
<organism evidence="7 8">
    <name type="scientific">Nitratireductor aestuarii</name>
    <dbReference type="NCBI Taxonomy" id="1735103"/>
    <lineage>
        <taxon>Bacteria</taxon>
        <taxon>Pseudomonadati</taxon>
        <taxon>Pseudomonadota</taxon>
        <taxon>Alphaproteobacteria</taxon>
        <taxon>Hyphomicrobiales</taxon>
        <taxon>Phyllobacteriaceae</taxon>
        <taxon>Nitratireductor</taxon>
    </lineage>
</organism>
<feature type="transmembrane region" description="Helical" evidence="6">
    <location>
        <begin position="35"/>
        <end position="54"/>
    </location>
</feature>
<dbReference type="GO" id="GO:0033013">
    <property type="term" value="P:tetrapyrrole metabolic process"/>
    <property type="evidence" value="ECO:0007669"/>
    <property type="project" value="UniProtKB-ARBA"/>
</dbReference>
<evidence type="ECO:0000256" key="5">
    <source>
        <dbReference type="ARBA" id="ARBA00023136"/>
    </source>
</evidence>
<dbReference type="PANTHER" id="PTHR10057:SF0">
    <property type="entry name" value="TRANSLOCATOR PROTEIN"/>
    <property type="match status" value="1"/>
</dbReference>
<name>A0A916W2W2_9HYPH</name>
<evidence type="ECO:0000256" key="3">
    <source>
        <dbReference type="ARBA" id="ARBA00022692"/>
    </source>
</evidence>
<evidence type="ECO:0000256" key="1">
    <source>
        <dbReference type="ARBA" id="ARBA00004141"/>
    </source>
</evidence>
<comment type="subcellular location">
    <subcellularLocation>
        <location evidence="1">Membrane</location>
        <topology evidence="1">Multi-pass membrane protein</topology>
    </subcellularLocation>
</comment>
<dbReference type="CDD" id="cd15904">
    <property type="entry name" value="TSPO_MBR"/>
    <property type="match status" value="1"/>
</dbReference>
<accession>A0A916W2W2</accession>
<evidence type="ECO:0000256" key="4">
    <source>
        <dbReference type="ARBA" id="ARBA00022989"/>
    </source>
</evidence>
<proteinExistence type="inferred from homology"/>
<sequence length="141" mass="15862">MFIVVVLGIGWAVGYVTAPSEWYANLNKPFFNPPGWLFAPVWSILYVLIAIAGWRVWNAGESTLKLLWIIQMVLNFLWSPAFFGIQMPALALVIILVLLVTIYAFIAKAWNRDRTSALLFLPYAAWVTFATLLNGSIVVLN</sequence>
<keyword evidence="3 6" id="KW-0812">Transmembrane</keyword>
<feature type="transmembrane region" description="Helical" evidence="6">
    <location>
        <begin position="89"/>
        <end position="106"/>
    </location>
</feature>
<dbReference type="PIRSF" id="PIRSF005859">
    <property type="entry name" value="PBR"/>
    <property type="match status" value="1"/>
</dbReference>
<keyword evidence="4 6" id="KW-1133">Transmembrane helix</keyword>